<reference evidence="2 3" key="1">
    <citation type="submission" date="2019-12" db="EMBL/GenBank/DDBJ databases">
        <title>Genomic-based taxomic classification of the family Erythrobacteraceae.</title>
        <authorList>
            <person name="Xu L."/>
        </authorList>
    </citation>
    <scope>NUCLEOTIDE SEQUENCE [LARGE SCALE GENOMIC DNA]</scope>
    <source>
        <strain evidence="2 3">S36</strain>
    </source>
</reference>
<name>A0A6I4TUF1_9SPHN</name>
<sequence length="298" mass="32627">MTVRSNFKGVAGACALALVVVLGGCDMAGDQPDTMQTGGLSYDQSTKLSGYSRALIDFDPRRLKREFEERDISKATAADTPFVDVLGVENPWDDLRRTRAMPGNLPEIDPLVDQVLAPLQRLTSRAKGLQSYLTMRSYLTDDFARARQEAPQMIADYDAVIAATDELEAKVNAVRAAVESDLMQRLKSEGHMASYYDMQIAQEARELSDGIPVDGAMDDAAVGRMETIINRLIPLLDQARAARAEEASKAGDEAVLDNGVVASAESMIGAWREYRQSQDADDLQRMREAASNVLRSMA</sequence>
<feature type="signal peptide" evidence="1">
    <location>
        <begin position="1"/>
        <end position="28"/>
    </location>
</feature>
<protein>
    <submittedName>
        <fullName evidence="2">DUF3829 domain-containing protein</fullName>
    </submittedName>
</protein>
<organism evidence="2 3">
    <name type="scientific">Croceibacterium xixiisoli</name>
    <dbReference type="NCBI Taxonomy" id="1476466"/>
    <lineage>
        <taxon>Bacteria</taxon>
        <taxon>Pseudomonadati</taxon>
        <taxon>Pseudomonadota</taxon>
        <taxon>Alphaproteobacteria</taxon>
        <taxon>Sphingomonadales</taxon>
        <taxon>Erythrobacteraceae</taxon>
        <taxon>Croceibacterium</taxon>
    </lineage>
</organism>
<comment type="caution">
    <text evidence="2">The sequence shown here is derived from an EMBL/GenBank/DDBJ whole genome shotgun (WGS) entry which is preliminary data.</text>
</comment>
<dbReference type="InterPro" id="IPR024291">
    <property type="entry name" value="DUF3829"/>
</dbReference>
<dbReference type="Proteomes" id="UP000469430">
    <property type="component" value="Unassembled WGS sequence"/>
</dbReference>
<proteinExistence type="predicted"/>
<keyword evidence="3" id="KW-1185">Reference proteome</keyword>
<feature type="chain" id="PRO_5026160699" evidence="1">
    <location>
        <begin position="29"/>
        <end position="298"/>
    </location>
</feature>
<dbReference type="OrthoDB" id="7200387at2"/>
<gene>
    <name evidence="2" type="ORF">GRI97_11200</name>
</gene>
<dbReference type="Pfam" id="PF12889">
    <property type="entry name" value="DUF3829"/>
    <property type="match status" value="1"/>
</dbReference>
<dbReference type="RefSeq" id="WP_161391267.1">
    <property type="nucleotide sequence ID" value="NZ_JBHSCP010000001.1"/>
</dbReference>
<dbReference type="PROSITE" id="PS51257">
    <property type="entry name" value="PROKAR_LIPOPROTEIN"/>
    <property type="match status" value="1"/>
</dbReference>
<evidence type="ECO:0000256" key="1">
    <source>
        <dbReference type="SAM" id="SignalP"/>
    </source>
</evidence>
<dbReference type="AlphaFoldDB" id="A0A6I4TUF1"/>
<keyword evidence="1" id="KW-0732">Signal</keyword>
<accession>A0A6I4TUF1</accession>
<dbReference type="EMBL" id="WTYJ01000002">
    <property type="protein sequence ID" value="MXO99554.1"/>
    <property type="molecule type" value="Genomic_DNA"/>
</dbReference>
<evidence type="ECO:0000313" key="2">
    <source>
        <dbReference type="EMBL" id="MXO99554.1"/>
    </source>
</evidence>
<evidence type="ECO:0000313" key="3">
    <source>
        <dbReference type="Proteomes" id="UP000469430"/>
    </source>
</evidence>